<organism evidence="1 2">
    <name type="scientific">Lapidilactobacillus dextrinicus</name>
    <dbReference type="NCBI Taxonomy" id="51664"/>
    <lineage>
        <taxon>Bacteria</taxon>
        <taxon>Bacillati</taxon>
        <taxon>Bacillota</taxon>
        <taxon>Bacilli</taxon>
        <taxon>Lactobacillales</taxon>
        <taxon>Lactobacillaceae</taxon>
        <taxon>Lapidilactobacillus</taxon>
    </lineage>
</organism>
<proteinExistence type="predicted"/>
<evidence type="ECO:0000313" key="1">
    <source>
        <dbReference type="EMBL" id="HJE15308.1"/>
    </source>
</evidence>
<gene>
    <name evidence="1" type="ORF">K8W17_04440</name>
</gene>
<reference evidence="1" key="2">
    <citation type="submission" date="2021-09" db="EMBL/GenBank/DDBJ databases">
        <authorList>
            <person name="Gilroy R."/>
        </authorList>
    </citation>
    <scope>NUCLEOTIDE SEQUENCE</scope>
    <source>
        <strain evidence="1">CHK173-2119</strain>
    </source>
</reference>
<name>A0A921B349_9LACO</name>
<dbReference type="Proteomes" id="UP000774947">
    <property type="component" value="Unassembled WGS sequence"/>
</dbReference>
<sequence length="252" mass="28928">MTELEKNRQNEQLKLDLGMDLGEILLSTTATTQPGIATLYYENSKLIGVQSLSAEKKATRVVQIKTPETIEAEYFERFIINKAREKGIKLEDYTEYSVPANQQKIMAEYWQDLSPIMTLLGLNLVSSKSRPAKVQHRWNSKVAKVKFSTVYEGTRATIYWRKRNEVVILSGAKMKSEPELNANGKLGFAARFATQLRQEHVNSFTEDFITVEDVVLKSINEVGLFLYFGNTNSWLQFKDENNRTIDEWTIVK</sequence>
<dbReference type="EMBL" id="DYXY01000111">
    <property type="protein sequence ID" value="HJE15308.1"/>
    <property type="molecule type" value="Genomic_DNA"/>
</dbReference>
<evidence type="ECO:0000313" key="2">
    <source>
        <dbReference type="Proteomes" id="UP000774947"/>
    </source>
</evidence>
<reference evidence="1" key="1">
    <citation type="journal article" date="2021" name="PeerJ">
        <title>Extensive microbial diversity within the chicken gut microbiome revealed by metagenomics and culture.</title>
        <authorList>
            <person name="Gilroy R."/>
            <person name="Ravi A."/>
            <person name="Getino M."/>
            <person name="Pursley I."/>
            <person name="Horton D.L."/>
            <person name="Alikhan N.F."/>
            <person name="Baker D."/>
            <person name="Gharbi K."/>
            <person name="Hall N."/>
            <person name="Watson M."/>
            <person name="Adriaenssens E.M."/>
            <person name="Foster-Nyarko E."/>
            <person name="Jarju S."/>
            <person name="Secka A."/>
            <person name="Antonio M."/>
            <person name="Oren A."/>
            <person name="Chaudhuri R.R."/>
            <person name="La Ragione R."/>
            <person name="Hildebrand F."/>
            <person name="Pallen M.J."/>
        </authorList>
    </citation>
    <scope>NUCLEOTIDE SEQUENCE</scope>
    <source>
        <strain evidence="1">CHK173-2119</strain>
    </source>
</reference>
<dbReference type="AlphaFoldDB" id="A0A921B349"/>
<protein>
    <submittedName>
        <fullName evidence="1">Uncharacterized protein</fullName>
    </submittedName>
</protein>
<comment type="caution">
    <text evidence="1">The sequence shown here is derived from an EMBL/GenBank/DDBJ whole genome shotgun (WGS) entry which is preliminary data.</text>
</comment>
<accession>A0A921B349</accession>